<dbReference type="InterPro" id="IPR011032">
    <property type="entry name" value="GroES-like_sf"/>
</dbReference>
<dbReference type="AlphaFoldDB" id="A0AAN6P753"/>
<keyword evidence="5" id="KW-1185">Reference proteome</keyword>
<dbReference type="GO" id="GO:0016651">
    <property type="term" value="F:oxidoreductase activity, acting on NAD(P)H"/>
    <property type="evidence" value="ECO:0007669"/>
    <property type="project" value="InterPro"/>
</dbReference>
<evidence type="ECO:0000256" key="1">
    <source>
        <dbReference type="ARBA" id="ARBA00008072"/>
    </source>
</evidence>
<dbReference type="SUPFAM" id="SSF50129">
    <property type="entry name" value="GroES-like"/>
    <property type="match status" value="1"/>
</dbReference>
<dbReference type="CDD" id="cd08249">
    <property type="entry name" value="enoyl_reductase_like"/>
    <property type="match status" value="1"/>
</dbReference>
<dbReference type="InterPro" id="IPR013149">
    <property type="entry name" value="ADH-like_C"/>
</dbReference>
<comment type="similarity">
    <text evidence="1">Belongs to the zinc-containing alcohol dehydrogenase family.</text>
</comment>
<keyword evidence="2" id="KW-0560">Oxidoreductase</keyword>
<dbReference type="EMBL" id="MU854568">
    <property type="protein sequence ID" value="KAK4032875.1"/>
    <property type="molecule type" value="Genomic_DNA"/>
</dbReference>
<organism evidence="4 5">
    <name type="scientific">Parachaetomium inaequale</name>
    <dbReference type="NCBI Taxonomy" id="2588326"/>
    <lineage>
        <taxon>Eukaryota</taxon>
        <taxon>Fungi</taxon>
        <taxon>Dikarya</taxon>
        <taxon>Ascomycota</taxon>
        <taxon>Pezizomycotina</taxon>
        <taxon>Sordariomycetes</taxon>
        <taxon>Sordariomycetidae</taxon>
        <taxon>Sordariales</taxon>
        <taxon>Chaetomiaceae</taxon>
        <taxon>Parachaetomium</taxon>
    </lineage>
</organism>
<accession>A0AAN6P753</accession>
<evidence type="ECO:0000313" key="4">
    <source>
        <dbReference type="EMBL" id="KAK4032875.1"/>
    </source>
</evidence>
<dbReference type="InterPro" id="IPR036291">
    <property type="entry name" value="NAD(P)-bd_dom_sf"/>
</dbReference>
<gene>
    <name evidence="4" type="ORF">C8A01DRAFT_20120</name>
</gene>
<proteinExistence type="inferred from homology"/>
<dbReference type="Pfam" id="PF00107">
    <property type="entry name" value="ADH_zinc_N"/>
    <property type="match status" value="1"/>
</dbReference>
<sequence>MLISLTTNYSPKRCNSGDACSLEGGYKLSGLFDYLVYAASQEHSWNSQLGDAATRQTVAGFLLHQHLCSTSAECCNPYPHDQKIRDHAIIITPDHLPYITGNDIAGLVENVGPDVTAFKRGDRVLAQADTSTPDGGGVQQYAVVRADMVTPVPRSLSLDEVATLPTVAMASFVALFHPSGLGLPAPYSKASESFAYQRHSLLVIGGGSNCGKLAIQLARLVGFGKIIAFAAKTPGKGAELEELGATHILDRHAEDVAEQCRSIVGDGLIYALDTVNHGPAAHTLGVSLLSNSERGTLATLLPGGVDETKVGNKAAGYEVKFTQGSGHLHRELGQQFWKHLPSWLEAGKIRPLRYRTISGQNEKAVNEALDAYCDGASVTKANVHPHAP</sequence>
<dbReference type="InterPro" id="IPR047122">
    <property type="entry name" value="Trans-enoyl_RdTase-like"/>
</dbReference>
<evidence type="ECO:0000256" key="2">
    <source>
        <dbReference type="ARBA" id="ARBA00023002"/>
    </source>
</evidence>
<dbReference type="SUPFAM" id="SSF51735">
    <property type="entry name" value="NAD(P)-binding Rossmann-fold domains"/>
    <property type="match status" value="1"/>
</dbReference>
<comment type="caution">
    <text evidence="4">The sequence shown here is derived from an EMBL/GenBank/DDBJ whole genome shotgun (WGS) entry which is preliminary data.</text>
</comment>
<dbReference type="PANTHER" id="PTHR45348:SF2">
    <property type="entry name" value="ZINC-TYPE ALCOHOL DEHYDROGENASE-LIKE PROTEIN C2E1P3.01"/>
    <property type="match status" value="1"/>
</dbReference>
<evidence type="ECO:0000259" key="3">
    <source>
        <dbReference type="SMART" id="SM00829"/>
    </source>
</evidence>
<dbReference type="Gene3D" id="3.90.180.10">
    <property type="entry name" value="Medium-chain alcohol dehydrogenases, catalytic domain"/>
    <property type="match status" value="1"/>
</dbReference>
<feature type="domain" description="Enoyl reductase (ER)" evidence="3">
    <location>
        <begin position="60"/>
        <end position="365"/>
    </location>
</feature>
<dbReference type="Pfam" id="PF08240">
    <property type="entry name" value="ADH_N"/>
    <property type="match status" value="1"/>
</dbReference>
<protein>
    <recommendedName>
        <fullName evidence="3">Enoyl reductase (ER) domain-containing protein</fullName>
    </recommendedName>
</protein>
<dbReference type="Proteomes" id="UP001303115">
    <property type="component" value="Unassembled WGS sequence"/>
</dbReference>
<dbReference type="PANTHER" id="PTHR45348">
    <property type="entry name" value="HYPOTHETICAL OXIDOREDUCTASE (EUROFUNG)"/>
    <property type="match status" value="1"/>
</dbReference>
<dbReference type="Gene3D" id="3.40.50.720">
    <property type="entry name" value="NAD(P)-binding Rossmann-like Domain"/>
    <property type="match status" value="1"/>
</dbReference>
<dbReference type="InterPro" id="IPR013154">
    <property type="entry name" value="ADH-like_N"/>
</dbReference>
<dbReference type="SMART" id="SM00829">
    <property type="entry name" value="PKS_ER"/>
    <property type="match status" value="1"/>
</dbReference>
<name>A0AAN6P753_9PEZI</name>
<reference evidence="5" key="1">
    <citation type="journal article" date="2023" name="Mol. Phylogenet. Evol.">
        <title>Genome-scale phylogeny and comparative genomics of the fungal order Sordariales.</title>
        <authorList>
            <person name="Hensen N."/>
            <person name="Bonometti L."/>
            <person name="Westerberg I."/>
            <person name="Brannstrom I.O."/>
            <person name="Guillou S."/>
            <person name="Cros-Aarteil S."/>
            <person name="Calhoun S."/>
            <person name="Haridas S."/>
            <person name="Kuo A."/>
            <person name="Mondo S."/>
            <person name="Pangilinan J."/>
            <person name="Riley R."/>
            <person name="LaButti K."/>
            <person name="Andreopoulos B."/>
            <person name="Lipzen A."/>
            <person name="Chen C."/>
            <person name="Yan M."/>
            <person name="Daum C."/>
            <person name="Ng V."/>
            <person name="Clum A."/>
            <person name="Steindorff A."/>
            <person name="Ohm R.A."/>
            <person name="Martin F."/>
            <person name="Silar P."/>
            <person name="Natvig D.O."/>
            <person name="Lalanne C."/>
            <person name="Gautier V."/>
            <person name="Ament-Velasquez S.L."/>
            <person name="Kruys A."/>
            <person name="Hutchinson M.I."/>
            <person name="Powell A.J."/>
            <person name="Barry K."/>
            <person name="Miller A.N."/>
            <person name="Grigoriev I.V."/>
            <person name="Debuchy R."/>
            <person name="Gladieux P."/>
            <person name="Hiltunen Thoren M."/>
            <person name="Johannesson H."/>
        </authorList>
    </citation>
    <scope>NUCLEOTIDE SEQUENCE [LARGE SCALE GENOMIC DNA]</scope>
    <source>
        <strain evidence="5">CBS 284.82</strain>
    </source>
</reference>
<dbReference type="InterPro" id="IPR020843">
    <property type="entry name" value="ER"/>
</dbReference>
<evidence type="ECO:0000313" key="5">
    <source>
        <dbReference type="Proteomes" id="UP001303115"/>
    </source>
</evidence>